<dbReference type="InterPro" id="IPR000477">
    <property type="entry name" value="RT_dom"/>
</dbReference>
<dbReference type="InterPro" id="IPR043502">
    <property type="entry name" value="DNA/RNA_pol_sf"/>
</dbReference>
<evidence type="ECO:0000313" key="5">
    <source>
        <dbReference type="WBParaSite" id="HCON_00084080-00001"/>
    </source>
</evidence>
<dbReference type="PROSITE" id="PS50164">
    <property type="entry name" value="GIY_YIG"/>
    <property type="match status" value="1"/>
</dbReference>
<keyword evidence="4" id="KW-1185">Reference proteome</keyword>
<feature type="compositionally biased region" description="Low complexity" evidence="1">
    <location>
        <begin position="153"/>
        <end position="165"/>
    </location>
</feature>
<dbReference type="OrthoDB" id="10060112at2759"/>
<feature type="domain" description="GIY-YIG" evidence="2">
    <location>
        <begin position="784"/>
        <end position="874"/>
    </location>
</feature>
<dbReference type="SUPFAM" id="SSF56672">
    <property type="entry name" value="DNA/RNA polymerases"/>
    <property type="match status" value="1"/>
</dbReference>
<dbReference type="PANTHER" id="PTHR21301:SF10">
    <property type="entry name" value="REVERSE TRANSCRIPTASE DOMAIN-CONTAINING PROTEIN"/>
    <property type="match status" value="1"/>
</dbReference>
<dbReference type="AlphaFoldDB" id="A0A7I4YD28"/>
<evidence type="ECO:0000259" key="2">
    <source>
        <dbReference type="PROSITE" id="PS50164"/>
    </source>
</evidence>
<dbReference type="WBParaSite" id="HCON_00084080-00001">
    <property type="protein sequence ID" value="HCON_00084080-00001"/>
    <property type="gene ID" value="HCON_00084080"/>
</dbReference>
<protein>
    <submittedName>
        <fullName evidence="5">Reverse transcriptase domain-containing protein</fullName>
    </submittedName>
</protein>
<dbReference type="Proteomes" id="UP000025227">
    <property type="component" value="Unplaced"/>
</dbReference>
<organism evidence="4 5">
    <name type="scientific">Haemonchus contortus</name>
    <name type="common">Barber pole worm</name>
    <dbReference type="NCBI Taxonomy" id="6289"/>
    <lineage>
        <taxon>Eukaryota</taxon>
        <taxon>Metazoa</taxon>
        <taxon>Ecdysozoa</taxon>
        <taxon>Nematoda</taxon>
        <taxon>Chromadorea</taxon>
        <taxon>Rhabditida</taxon>
        <taxon>Rhabditina</taxon>
        <taxon>Rhabditomorpha</taxon>
        <taxon>Strongyloidea</taxon>
        <taxon>Trichostrongylidae</taxon>
        <taxon>Haemonchus</taxon>
    </lineage>
</organism>
<reference evidence="5" key="1">
    <citation type="submission" date="2020-12" db="UniProtKB">
        <authorList>
            <consortium name="WormBaseParasite"/>
        </authorList>
    </citation>
    <scope>IDENTIFICATION</scope>
    <source>
        <strain evidence="5">MHco3</strain>
    </source>
</reference>
<dbReference type="OMA" id="NCMININ"/>
<dbReference type="InterPro" id="IPR058912">
    <property type="entry name" value="HTH_animal"/>
</dbReference>
<evidence type="ECO:0000259" key="3">
    <source>
        <dbReference type="PROSITE" id="PS50878"/>
    </source>
</evidence>
<proteinExistence type="predicted"/>
<dbReference type="PANTHER" id="PTHR21301">
    <property type="entry name" value="REVERSE TRANSCRIPTASE"/>
    <property type="match status" value="1"/>
</dbReference>
<dbReference type="Pfam" id="PF00078">
    <property type="entry name" value="RVT_1"/>
    <property type="match status" value="1"/>
</dbReference>
<feature type="domain" description="Reverse transcriptase" evidence="3">
    <location>
        <begin position="356"/>
        <end position="638"/>
    </location>
</feature>
<evidence type="ECO:0000256" key="1">
    <source>
        <dbReference type="SAM" id="MobiDB-lite"/>
    </source>
</evidence>
<evidence type="ECO:0000313" key="4">
    <source>
        <dbReference type="Proteomes" id="UP000025227"/>
    </source>
</evidence>
<sequence length="899" mass="103929">MPRFKERQTWKLLQNVPPNMFRLVREALSLRQKVILTRQSLVFLQRCKATEILPRFILNRQLGSVCGLPDNHPRIKNIYRSLLNVVIKEKQHLLYSMLLKCKAKEESCRRLLSEEMWRRIEGESKRLCDLIRSDAKATLCAKYSSLRDEQRVRNSNNDHFSSNFNRSERQSSQQPNIIPETARVTIVGNAQISSKAMDFLSLGPSFSLTQTINPLTIRKIVCGLQKFRDQLRTKTRRDSQGQVVERLERTIPTPIPFPRSFYKESDPFPEADIKFRILSTGVLDALNRFKCEKRSNLTREQWEGFKEIRERIKRNEVRLSVSDKGGEFVVLPQSLDREITELHLTDATVYRNTTEKAFHMQTHKLNTLWVKVGKMAKLDERLIRRLKLENPTCPVFYSLIKTHKLSAEIMQSPLPQAYKIRPIISCVNGPTDRISWFLNKIIGQLLIHIPSHLSNTGQFLDRLRACRFQRDCVVESFDVSALYTNVSNNEALQAVSEMLDQHESSVVTFGLSKAQIMALIKECLNCNIFKWSGRYFSQIRGLAMGQRLAPVLAVCFMSRIEQPVLARLPTMYCRYIDDCFVITSTQSEMDELFNILNSQSQYIKLTREVPHEGWLPFLNTQVRVTSGTYSVKWYRKGSSKNILIHAMSAHPRAVKRAVLRNMYRTAVEVCTGNEKREESRRLAHQIANLNGYTTRQHGPRSRSRPFPYGTEDKMYLQLPFISDRFSAVIQQCLKRADLANDVFLVNTPRENIKHQLVRNRLYDRICIMDNCVICPYGKVGDCAQRAVVYQLQCLTCDACYIGETGRQLCVRVKEHLASKRRSCSIAPLGRHRREGHAGCDFDVKCTILAYEDSIGARKTLEAFWIRHRNPSLNNKNECINITGDLLPYMPLCELSDSRD</sequence>
<dbReference type="InterPro" id="IPR000305">
    <property type="entry name" value="GIY-YIG_endonuc"/>
</dbReference>
<dbReference type="Pfam" id="PF26215">
    <property type="entry name" value="HTH_animal"/>
    <property type="match status" value="1"/>
</dbReference>
<name>A0A7I4YD28_HAECO</name>
<feature type="region of interest" description="Disordered" evidence="1">
    <location>
        <begin position="151"/>
        <end position="175"/>
    </location>
</feature>
<accession>A0A7I4YD28</accession>
<dbReference type="PROSITE" id="PS50878">
    <property type="entry name" value="RT_POL"/>
    <property type="match status" value="1"/>
</dbReference>